<feature type="chain" id="PRO_5018548167" description="SH3 domain-containing protein" evidence="1">
    <location>
        <begin position="21"/>
        <end position="98"/>
    </location>
</feature>
<dbReference type="RefSeq" id="WP_126695725.1">
    <property type="nucleotide sequence ID" value="NZ_RXOF01000018.1"/>
</dbReference>
<dbReference type="PROSITE" id="PS51257">
    <property type="entry name" value="PROKAR_LIPOPROTEIN"/>
    <property type="match status" value="1"/>
</dbReference>
<evidence type="ECO:0008006" key="4">
    <source>
        <dbReference type="Google" id="ProtNLM"/>
    </source>
</evidence>
<comment type="caution">
    <text evidence="2">The sequence shown here is derived from an EMBL/GenBank/DDBJ whole genome shotgun (WGS) entry which is preliminary data.</text>
</comment>
<reference evidence="2 3" key="1">
    <citation type="submission" date="2018-12" db="EMBL/GenBank/DDBJ databases">
        <title>Hymenobacter gummosus sp. nov., isolated from a spring.</title>
        <authorList>
            <person name="Nie L."/>
        </authorList>
    </citation>
    <scope>NUCLEOTIDE SEQUENCE [LARGE SCALE GENOMIC DNA]</scope>
    <source>
        <strain evidence="2 3">KCTC 52166</strain>
    </source>
</reference>
<evidence type="ECO:0000256" key="1">
    <source>
        <dbReference type="SAM" id="SignalP"/>
    </source>
</evidence>
<evidence type="ECO:0000313" key="2">
    <source>
        <dbReference type="EMBL" id="RTQ45869.1"/>
    </source>
</evidence>
<gene>
    <name evidence="2" type="ORF">EJV47_23860</name>
</gene>
<dbReference type="AlphaFoldDB" id="A0A3S0K1Q4"/>
<organism evidence="2 3">
    <name type="scientific">Hymenobacter gummosus</name>
    <dbReference type="NCBI Taxonomy" id="1776032"/>
    <lineage>
        <taxon>Bacteria</taxon>
        <taxon>Pseudomonadati</taxon>
        <taxon>Bacteroidota</taxon>
        <taxon>Cytophagia</taxon>
        <taxon>Cytophagales</taxon>
        <taxon>Hymenobacteraceae</taxon>
        <taxon>Hymenobacter</taxon>
    </lineage>
</organism>
<accession>A0A3S0K1Q4</accession>
<keyword evidence="1" id="KW-0732">Signal</keyword>
<dbReference type="OrthoDB" id="885565at2"/>
<dbReference type="Proteomes" id="UP000282184">
    <property type="component" value="Unassembled WGS sequence"/>
</dbReference>
<feature type="signal peptide" evidence="1">
    <location>
        <begin position="1"/>
        <end position="20"/>
    </location>
</feature>
<evidence type="ECO:0000313" key="3">
    <source>
        <dbReference type="Proteomes" id="UP000282184"/>
    </source>
</evidence>
<sequence>MNKPVLFVSLLLLAACSAAKDDGSASRSNKAPVAHNTVVDCTLYDGMKKESAQLMVITSGTEVQVMDTVDQYFVKVRATNAGKTETGYMYRTCFKGKR</sequence>
<proteinExistence type="predicted"/>
<dbReference type="EMBL" id="RXOF01000018">
    <property type="protein sequence ID" value="RTQ45869.1"/>
    <property type="molecule type" value="Genomic_DNA"/>
</dbReference>
<protein>
    <recommendedName>
        <fullName evidence="4">SH3 domain-containing protein</fullName>
    </recommendedName>
</protein>
<name>A0A3S0K1Q4_9BACT</name>
<keyword evidence="3" id="KW-1185">Reference proteome</keyword>